<keyword evidence="2" id="KW-0964">Secreted</keyword>
<feature type="chain" id="PRO_5001866968" evidence="3">
    <location>
        <begin position="22"/>
        <end position="91"/>
    </location>
</feature>
<sequence>MGLTGITLVLVSLAFLRKRCSRRFAETELRPTSQNNREGCDFLLLERKYPFIRPIFLHRWVYSASTTMVIGGLCQSGECHLRTDTGGPTDK</sequence>
<evidence type="ECO:0000256" key="2">
    <source>
        <dbReference type="ARBA" id="ARBA00022525"/>
    </source>
</evidence>
<name>A0A090X996_IXORI</name>
<dbReference type="EMBL" id="GBIH01002256">
    <property type="protein sequence ID" value="JAC92454.1"/>
    <property type="molecule type" value="mRNA"/>
</dbReference>
<protein>
    <submittedName>
        <fullName evidence="4">Putative secreted protein</fullName>
    </submittedName>
</protein>
<keyword evidence="3" id="KW-0732">Signal</keyword>
<reference evidence="4" key="1">
    <citation type="journal article" date="2015" name="PLoS Negl. Trop. Dis.">
        <title>Deep Sequencing Analysis of the Ixodes ricinus Haemocytome.</title>
        <authorList>
            <person name="Kotsyfakis M."/>
            <person name="Kopacek P."/>
            <person name="Franta Z."/>
            <person name="Pedra J.H."/>
            <person name="Ribeiro J.M."/>
        </authorList>
    </citation>
    <scope>NUCLEOTIDE SEQUENCE</scope>
</reference>
<evidence type="ECO:0000256" key="3">
    <source>
        <dbReference type="SAM" id="SignalP"/>
    </source>
</evidence>
<dbReference type="Pfam" id="PF07771">
    <property type="entry name" value="TSGP1"/>
    <property type="match status" value="1"/>
</dbReference>
<proteinExistence type="evidence at transcript level"/>
<evidence type="ECO:0000256" key="1">
    <source>
        <dbReference type="ARBA" id="ARBA00004613"/>
    </source>
</evidence>
<dbReference type="GO" id="GO:0005576">
    <property type="term" value="C:extracellular region"/>
    <property type="evidence" value="ECO:0007669"/>
    <property type="project" value="UniProtKB-SubCell"/>
</dbReference>
<accession>A0A090X996</accession>
<evidence type="ECO:0000313" key="4">
    <source>
        <dbReference type="EMBL" id="JAC92454.1"/>
    </source>
</evidence>
<dbReference type="AlphaFoldDB" id="A0A090X996"/>
<dbReference type="InterPro" id="IPR011694">
    <property type="entry name" value="Ixonnexin-like"/>
</dbReference>
<comment type="subcellular location">
    <subcellularLocation>
        <location evidence="1">Secreted</location>
    </subcellularLocation>
</comment>
<organism evidence="4">
    <name type="scientific">Ixodes ricinus</name>
    <name type="common">Common tick</name>
    <name type="synonym">Acarus ricinus</name>
    <dbReference type="NCBI Taxonomy" id="34613"/>
    <lineage>
        <taxon>Eukaryota</taxon>
        <taxon>Metazoa</taxon>
        <taxon>Ecdysozoa</taxon>
        <taxon>Arthropoda</taxon>
        <taxon>Chelicerata</taxon>
        <taxon>Arachnida</taxon>
        <taxon>Acari</taxon>
        <taxon>Parasitiformes</taxon>
        <taxon>Ixodida</taxon>
        <taxon>Ixodoidea</taxon>
        <taxon>Ixodidae</taxon>
        <taxon>Ixodinae</taxon>
        <taxon>Ixodes</taxon>
    </lineage>
</organism>
<feature type="signal peptide" evidence="3">
    <location>
        <begin position="1"/>
        <end position="21"/>
    </location>
</feature>